<evidence type="ECO:0000259" key="4">
    <source>
        <dbReference type="PROSITE" id="PS50102"/>
    </source>
</evidence>
<evidence type="ECO:0000256" key="2">
    <source>
        <dbReference type="PROSITE-ProRule" id="PRU00176"/>
    </source>
</evidence>
<dbReference type="AlphaFoldDB" id="A0A1E4RL08"/>
<feature type="compositionally biased region" description="Basic residues" evidence="3">
    <location>
        <begin position="200"/>
        <end position="214"/>
    </location>
</feature>
<name>A0A1E4RL08_9ASCO</name>
<keyword evidence="1 2" id="KW-0694">RNA-binding</keyword>
<organism evidence="5 6">
    <name type="scientific">Hyphopichia burtonii NRRL Y-1933</name>
    <dbReference type="NCBI Taxonomy" id="984485"/>
    <lineage>
        <taxon>Eukaryota</taxon>
        <taxon>Fungi</taxon>
        <taxon>Dikarya</taxon>
        <taxon>Ascomycota</taxon>
        <taxon>Saccharomycotina</taxon>
        <taxon>Pichiomycetes</taxon>
        <taxon>Debaryomycetaceae</taxon>
        <taxon>Hyphopichia</taxon>
    </lineage>
</organism>
<dbReference type="GO" id="GO:0071013">
    <property type="term" value="C:catalytic step 2 spliceosome"/>
    <property type="evidence" value="ECO:0007669"/>
    <property type="project" value="TreeGrafter"/>
</dbReference>
<dbReference type="GO" id="GO:0071011">
    <property type="term" value="C:precatalytic spliceosome"/>
    <property type="evidence" value="ECO:0007669"/>
    <property type="project" value="TreeGrafter"/>
</dbReference>
<dbReference type="InterPro" id="IPR051847">
    <property type="entry name" value="RNA_proc/Spliceosome_comp"/>
</dbReference>
<reference evidence="6" key="1">
    <citation type="submission" date="2016-05" db="EMBL/GenBank/DDBJ databases">
        <title>Comparative genomics of biotechnologically important yeasts.</title>
        <authorList>
            <consortium name="DOE Joint Genome Institute"/>
            <person name="Riley R."/>
            <person name="Haridas S."/>
            <person name="Wolfe K.H."/>
            <person name="Lopes M.R."/>
            <person name="Hittinger C.T."/>
            <person name="Goker M."/>
            <person name="Salamov A."/>
            <person name="Wisecaver J."/>
            <person name="Long T.M."/>
            <person name="Aerts A.L."/>
            <person name="Barry K."/>
            <person name="Choi C."/>
            <person name="Clum A."/>
            <person name="Coughlan A.Y."/>
            <person name="Deshpande S."/>
            <person name="Douglass A.P."/>
            <person name="Hanson S.J."/>
            <person name="Klenk H.-P."/>
            <person name="Labutti K."/>
            <person name="Lapidus A."/>
            <person name="Lindquist E."/>
            <person name="Lipzen A."/>
            <person name="Meier-Kolthoff J.P."/>
            <person name="Ohm R.A."/>
            <person name="Otillar R.P."/>
            <person name="Pangilinan J."/>
            <person name="Peng Y."/>
            <person name="Rokas A."/>
            <person name="Rosa C.A."/>
            <person name="Scheuner C."/>
            <person name="Sibirny A.A."/>
            <person name="Slot J.C."/>
            <person name="Stielow J.B."/>
            <person name="Sun H."/>
            <person name="Kurtzman C.P."/>
            <person name="Blackwell M."/>
            <person name="Grigoriev I.V."/>
            <person name="Jeffries T.W."/>
        </authorList>
    </citation>
    <scope>NUCLEOTIDE SEQUENCE [LARGE SCALE GENOMIC DNA]</scope>
    <source>
        <strain evidence="6">NRRL Y-1933</strain>
    </source>
</reference>
<dbReference type="InterPro" id="IPR012677">
    <property type="entry name" value="Nucleotide-bd_a/b_plait_sf"/>
</dbReference>
<proteinExistence type="predicted"/>
<dbReference type="GO" id="GO:0000398">
    <property type="term" value="P:mRNA splicing, via spliceosome"/>
    <property type="evidence" value="ECO:0007669"/>
    <property type="project" value="TreeGrafter"/>
</dbReference>
<evidence type="ECO:0000256" key="1">
    <source>
        <dbReference type="ARBA" id="ARBA00022884"/>
    </source>
</evidence>
<feature type="domain" description="RRM" evidence="4">
    <location>
        <begin position="33"/>
        <end position="111"/>
    </location>
</feature>
<dbReference type="Gene3D" id="3.30.70.330">
    <property type="match status" value="1"/>
</dbReference>
<keyword evidence="6" id="KW-1185">Reference proteome</keyword>
<feature type="region of interest" description="Disordered" evidence="3">
    <location>
        <begin position="180"/>
        <end position="214"/>
    </location>
</feature>
<evidence type="ECO:0000313" key="5">
    <source>
        <dbReference type="EMBL" id="ODV67881.1"/>
    </source>
</evidence>
<dbReference type="GO" id="GO:0005686">
    <property type="term" value="C:U2 snRNP"/>
    <property type="evidence" value="ECO:0007669"/>
    <property type="project" value="EnsemblFungi"/>
</dbReference>
<dbReference type="PROSITE" id="PS50102">
    <property type="entry name" value="RRM"/>
    <property type="match status" value="1"/>
</dbReference>
<evidence type="ECO:0000313" key="6">
    <source>
        <dbReference type="Proteomes" id="UP000095085"/>
    </source>
</evidence>
<dbReference type="EMBL" id="KV454540">
    <property type="protein sequence ID" value="ODV67881.1"/>
    <property type="molecule type" value="Genomic_DNA"/>
</dbReference>
<dbReference type="PANTHER" id="PTHR45880:SF1">
    <property type="entry name" value="RNA-BINDING MOTIF PROTEIN, X-LINKED 2"/>
    <property type="match status" value="1"/>
</dbReference>
<feature type="region of interest" description="Disordered" evidence="3">
    <location>
        <begin position="145"/>
        <end position="167"/>
    </location>
</feature>
<protein>
    <recommendedName>
        <fullName evidence="4">RRM domain-containing protein</fullName>
    </recommendedName>
</protein>
<dbReference type="GeneID" id="30993123"/>
<dbReference type="InterPro" id="IPR000504">
    <property type="entry name" value="RRM_dom"/>
</dbReference>
<dbReference type="InterPro" id="IPR035979">
    <property type="entry name" value="RBD_domain_sf"/>
</dbReference>
<gene>
    <name evidence="5" type="ORF">HYPBUDRAFT_107680</name>
</gene>
<dbReference type="PANTHER" id="PTHR45880">
    <property type="entry name" value="RNA-BINDING MOTIF PROTEIN, X-LINKED 2"/>
    <property type="match status" value="1"/>
</dbReference>
<accession>A0A1E4RL08</accession>
<dbReference type="SUPFAM" id="SSF54928">
    <property type="entry name" value="RNA-binding domain, RBD"/>
    <property type="match status" value="1"/>
</dbReference>
<dbReference type="Proteomes" id="UP000095085">
    <property type="component" value="Unassembled WGS sequence"/>
</dbReference>
<dbReference type="SMART" id="SM00360">
    <property type="entry name" value="RRM"/>
    <property type="match status" value="1"/>
</dbReference>
<dbReference type="GO" id="GO:0003723">
    <property type="term" value="F:RNA binding"/>
    <property type="evidence" value="ECO:0007669"/>
    <property type="project" value="UniProtKB-UniRule"/>
</dbReference>
<dbReference type="STRING" id="984485.A0A1E4RL08"/>
<dbReference type="RefSeq" id="XP_020076948.1">
    <property type="nucleotide sequence ID" value="XM_020218573.1"/>
</dbReference>
<dbReference type="OrthoDB" id="2573941at2759"/>
<dbReference type="Pfam" id="PF00076">
    <property type="entry name" value="RRM_1"/>
    <property type="match status" value="1"/>
</dbReference>
<evidence type="ECO:0000256" key="3">
    <source>
        <dbReference type="SAM" id="MobiDB-lite"/>
    </source>
</evidence>
<sequence length="214" mass="25553">MNSIRQIININQKELEQNVSDLGSWHYEYRDTSYIYIGQIPYELKEEDIIVIFSQFGVPTHIKLIKDKETGKSKGFCYMKYEDSRLCVLAIDNLNGVKVFDKILKVDHVYFKVKENELEDDLLIDYGVAANAEIEGEEKKLLEYKETTETAEDTKESKKDEFKDPMDEFEKFEKIDEFKDPMDEFKDPMDEYINKDDRKRQKHRHSKHKKRKEV</sequence>
<feature type="compositionally biased region" description="Basic and acidic residues" evidence="3">
    <location>
        <begin position="180"/>
        <end position="199"/>
    </location>
</feature>